<reference evidence="1" key="1">
    <citation type="submission" date="2017-07" db="EMBL/GenBank/DDBJ databases">
        <title>Taro Niue Genome Assembly and Annotation.</title>
        <authorList>
            <person name="Atibalentja N."/>
            <person name="Keating K."/>
            <person name="Fields C.J."/>
        </authorList>
    </citation>
    <scope>NUCLEOTIDE SEQUENCE</scope>
    <source>
        <strain evidence="1">Niue_2</strain>
        <tissue evidence="1">Leaf</tissue>
    </source>
</reference>
<sequence>MASHVTFRSRRRAASRSQLLCVFKEPQPNRAWRSSARPREAAARVSWRFEVLVEFLACSRPEDVVRSGGKAWSSCSSRSGNPWSSSRIRVCACEGDRPCRRDKVATGRPIAIGFLIAT</sequence>
<protein>
    <submittedName>
        <fullName evidence="1">Uncharacterized protein</fullName>
    </submittedName>
</protein>
<gene>
    <name evidence="1" type="ORF">Taro_050987</name>
</gene>
<accession>A0A843XET5</accession>
<name>A0A843XET5_COLES</name>
<evidence type="ECO:0000313" key="1">
    <source>
        <dbReference type="EMBL" id="MQM18004.1"/>
    </source>
</evidence>
<dbReference type="Proteomes" id="UP000652761">
    <property type="component" value="Unassembled WGS sequence"/>
</dbReference>
<feature type="non-terminal residue" evidence="1">
    <location>
        <position position="118"/>
    </location>
</feature>
<evidence type="ECO:0000313" key="2">
    <source>
        <dbReference type="Proteomes" id="UP000652761"/>
    </source>
</evidence>
<organism evidence="1 2">
    <name type="scientific">Colocasia esculenta</name>
    <name type="common">Wild taro</name>
    <name type="synonym">Arum esculentum</name>
    <dbReference type="NCBI Taxonomy" id="4460"/>
    <lineage>
        <taxon>Eukaryota</taxon>
        <taxon>Viridiplantae</taxon>
        <taxon>Streptophyta</taxon>
        <taxon>Embryophyta</taxon>
        <taxon>Tracheophyta</taxon>
        <taxon>Spermatophyta</taxon>
        <taxon>Magnoliopsida</taxon>
        <taxon>Liliopsida</taxon>
        <taxon>Araceae</taxon>
        <taxon>Aroideae</taxon>
        <taxon>Colocasieae</taxon>
        <taxon>Colocasia</taxon>
    </lineage>
</organism>
<proteinExistence type="predicted"/>
<dbReference type="AlphaFoldDB" id="A0A843XET5"/>
<keyword evidence="2" id="KW-1185">Reference proteome</keyword>
<dbReference type="EMBL" id="NMUH01007903">
    <property type="protein sequence ID" value="MQM18004.1"/>
    <property type="molecule type" value="Genomic_DNA"/>
</dbReference>
<comment type="caution">
    <text evidence="1">The sequence shown here is derived from an EMBL/GenBank/DDBJ whole genome shotgun (WGS) entry which is preliminary data.</text>
</comment>